<comment type="subcellular location">
    <subcellularLocation>
        <location evidence="1 12">Cytoplasm</location>
        <location evidence="1 12">Cytoskeleton</location>
        <location evidence="1 12">Cilium basal body</location>
    </subcellularLocation>
    <subcellularLocation>
        <location evidence="3 12">Cytoplasm</location>
        <location evidence="3 12">Cytoskeleton</location>
        <location evidence="3 12">Microtubule organizing center</location>
        <location evidence="3 12">Centrosome</location>
    </subcellularLocation>
    <subcellularLocation>
        <location evidence="12">Cytoplasm</location>
    </subcellularLocation>
    <subcellularLocation>
        <location evidence="2 12">Nucleus</location>
    </subcellularLocation>
    <subcellularLocation>
        <location evidence="12">Mitochondrion intermembrane space</location>
    </subcellularLocation>
</comment>
<dbReference type="PANTHER" id="PTHR15487">
    <property type="entry name" value="ADP-RIBOSYLATION FACTOR-LIKE PROTEIN 2-BINDING PROTEIN"/>
    <property type="match status" value="1"/>
</dbReference>
<evidence type="ECO:0000256" key="6">
    <source>
        <dbReference type="ARBA" id="ARBA00022490"/>
    </source>
</evidence>
<evidence type="ECO:0000313" key="14">
    <source>
        <dbReference type="EMBL" id="JAS18851.1"/>
    </source>
</evidence>
<evidence type="ECO:0000256" key="9">
    <source>
        <dbReference type="ARBA" id="ARBA00023212"/>
    </source>
</evidence>
<dbReference type="AlphaFoldDB" id="A0A1B6CZI9"/>
<keyword evidence="8 12" id="KW-0496">Mitochondrion</keyword>
<evidence type="ECO:0000259" key="13">
    <source>
        <dbReference type="Pfam" id="PF11527"/>
    </source>
</evidence>
<evidence type="ECO:0000256" key="1">
    <source>
        <dbReference type="ARBA" id="ARBA00004120"/>
    </source>
</evidence>
<gene>
    <name evidence="14" type="ORF">g.28553</name>
</gene>
<evidence type="ECO:0000256" key="2">
    <source>
        <dbReference type="ARBA" id="ARBA00004123"/>
    </source>
</evidence>
<dbReference type="GO" id="GO:0005813">
    <property type="term" value="C:centrosome"/>
    <property type="evidence" value="ECO:0007669"/>
    <property type="project" value="UniProtKB-SubCell"/>
</dbReference>
<dbReference type="InterPro" id="IPR023379">
    <property type="entry name" value="BART_dom"/>
</dbReference>
<dbReference type="EMBL" id="GEDC01018447">
    <property type="protein sequence ID" value="JAS18851.1"/>
    <property type="molecule type" value="Transcribed_RNA"/>
</dbReference>
<dbReference type="GO" id="GO:0005758">
    <property type="term" value="C:mitochondrial intermembrane space"/>
    <property type="evidence" value="ECO:0007669"/>
    <property type="project" value="UniProtKB-SubCell"/>
</dbReference>
<dbReference type="GO" id="GO:0005634">
    <property type="term" value="C:nucleus"/>
    <property type="evidence" value="ECO:0007669"/>
    <property type="project" value="UniProtKB-SubCell"/>
</dbReference>
<name>A0A1B6CZI9_9HEMI</name>
<proteinExistence type="inferred from homology"/>
<evidence type="ECO:0000256" key="5">
    <source>
        <dbReference type="ARBA" id="ARBA00014849"/>
    </source>
</evidence>
<keyword evidence="10 12" id="KW-0539">Nucleus</keyword>
<dbReference type="GO" id="GO:0005929">
    <property type="term" value="C:cilium"/>
    <property type="evidence" value="ECO:0007669"/>
    <property type="project" value="UniProtKB-UniRule"/>
</dbReference>
<dbReference type="PANTHER" id="PTHR15487:SF4">
    <property type="entry name" value="ADP-RIBOSYLATION FACTOR-LIKE PROTEIN 2-BINDING PROTEIN"/>
    <property type="match status" value="1"/>
</dbReference>
<sequence>MKSFNFVDMMESTENYSYVEGSDFEIEFNNSSEMTEFDFVIGCIEDIIIDEEFQTLQKDFMEKYWEHFEDGDENKLIYTTIFNEYNNEIEDHIEKKLRHKVPDFCMNSFIENLVCHKQDLEGEVFEMLFTFSDFLAFKEMFLEYKNMKEGRSIDLSQDIVVTSLSRSN</sequence>
<keyword evidence="9 12" id="KW-0206">Cytoskeleton</keyword>
<evidence type="ECO:0000256" key="3">
    <source>
        <dbReference type="ARBA" id="ARBA00004300"/>
    </source>
</evidence>
<evidence type="ECO:0000256" key="4">
    <source>
        <dbReference type="ARBA" id="ARBA00009880"/>
    </source>
</evidence>
<organism evidence="14">
    <name type="scientific">Clastoptera arizonana</name>
    <name type="common">Arizona spittle bug</name>
    <dbReference type="NCBI Taxonomy" id="38151"/>
    <lineage>
        <taxon>Eukaryota</taxon>
        <taxon>Metazoa</taxon>
        <taxon>Ecdysozoa</taxon>
        <taxon>Arthropoda</taxon>
        <taxon>Hexapoda</taxon>
        <taxon>Insecta</taxon>
        <taxon>Pterygota</taxon>
        <taxon>Neoptera</taxon>
        <taxon>Paraneoptera</taxon>
        <taxon>Hemiptera</taxon>
        <taxon>Auchenorrhyncha</taxon>
        <taxon>Cercopoidea</taxon>
        <taxon>Clastopteridae</taxon>
        <taxon>Clastoptera</taxon>
    </lineage>
</organism>
<dbReference type="InterPro" id="IPR042541">
    <property type="entry name" value="BART_sf"/>
</dbReference>
<feature type="domain" description="BART" evidence="13">
    <location>
        <begin position="36"/>
        <end position="149"/>
    </location>
</feature>
<dbReference type="InterPro" id="IPR038849">
    <property type="entry name" value="ARL2BP"/>
</dbReference>
<evidence type="ECO:0000256" key="11">
    <source>
        <dbReference type="ARBA" id="ARBA00023273"/>
    </source>
</evidence>
<keyword evidence="6 12" id="KW-0963">Cytoplasm</keyword>
<evidence type="ECO:0000256" key="7">
    <source>
        <dbReference type="ARBA" id="ARBA00023069"/>
    </source>
</evidence>
<dbReference type="Pfam" id="PF11527">
    <property type="entry name" value="ARL2_Bind_BART"/>
    <property type="match status" value="1"/>
</dbReference>
<comment type="similarity">
    <text evidence="4 12">Belongs to the ARL2BP family.</text>
</comment>
<dbReference type="Gene3D" id="1.20.1520.10">
    <property type="entry name" value="ADP-ribosylation factor-like 2-binding protein, domain"/>
    <property type="match status" value="1"/>
</dbReference>
<evidence type="ECO:0000256" key="10">
    <source>
        <dbReference type="ARBA" id="ARBA00023242"/>
    </source>
</evidence>
<dbReference type="GO" id="GO:0051457">
    <property type="term" value="P:maintenance of protein location in nucleus"/>
    <property type="evidence" value="ECO:0007669"/>
    <property type="project" value="TreeGrafter"/>
</dbReference>
<accession>A0A1B6CZI9</accession>
<comment type="function">
    <text evidence="12">Plays a role as an effector of the ADP-ribosylation factor-like protein 2, ARL2.</text>
</comment>
<reference evidence="14" key="1">
    <citation type="submission" date="2015-12" db="EMBL/GenBank/DDBJ databases">
        <title>De novo transcriptome assembly of four potential Pierce s Disease insect vectors from Arizona vineyards.</title>
        <authorList>
            <person name="Tassone E.E."/>
        </authorList>
    </citation>
    <scope>NUCLEOTIDE SEQUENCE</scope>
</reference>
<keyword evidence="7 12" id="KW-0969">Cilium</keyword>
<keyword evidence="11 12" id="KW-0966">Cell projection</keyword>
<evidence type="ECO:0000256" key="12">
    <source>
        <dbReference type="RuleBase" id="RU367099"/>
    </source>
</evidence>
<protein>
    <recommendedName>
        <fullName evidence="5 12">ADP-ribosylation factor-like protein 2-binding protein</fullName>
        <shortName evidence="12">ARF-like 2-binding protein</shortName>
    </recommendedName>
</protein>
<evidence type="ECO:0000256" key="8">
    <source>
        <dbReference type="ARBA" id="ARBA00023128"/>
    </source>
</evidence>